<protein>
    <submittedName>
        <fullName evidence="2">DUF2268 domain-containing protein</fullName>
    </submittedName>
</protein>
<keyword evidence="3" id="KW-1185">Reference proteome</keyword>
<dbReference type="EMBL" id="JBHLUU010000022">
    <property type="protein sequence ID" value="MFC0475172.1"/>
    <property type="molecule type" value="Genomic_DNA"/>
</dbReference>
<comment type="caution">
    <text evidence="2">The sequence shown here is derived from an EMBL/GenBank/DDBJ whole genome shotgun (WGS) entry which is preliminary data.</text>
</comment>
<proteinExistence type="predicted"/>
<organism evidence="2 3">
    <name type="scientific">Robertmurraya beringensis</name>
    <dbReference type="NCBI Taxonomy" id="641660"/>
    <lineage>
        <taxon>Bacteria</taxon>
        <taxon>Bacillati</taxon>
        <taxon>Bacillota</taxon>
        <taxon>Bacilli</taxon>
        <taxon>Bacillales</taxon>
        <taxon>Bacillaceae</taxon>
        <taxon>Robertmurraya</taxon>
    </lineage>
</organism>
<evidence type="ECO:0000313" key="3">
    <source>
        <dbReference type="Proteomes" id="UP001589738"/>
    </source>
</evidence>
<dbReference type="RefSeq" id="WP_340902882.1">
    <property type="nucleotide sequence ID" value="NZ_JBHLUU010000022.1"/>
</dbReference>
<reference evidence="2 3" key="1">
    <citation type="submission" date="2024-09" db="EMBL/GenBank/DDBJ databases">
        <authorList>
            <person name="Sun Q."/>
            <person name="Mori K."/>
        </authorList>
    </citation>
    <scope>NUCLEOTIDE SEQUENCE [LARGE SCALE GENOMIC DNA]</scope>
    <source>
        <strain evidence="2 3">CGMCC 1.9126</strain>
    </source>
</reference>
<evidence type="ECO:0000313" key="2">
    <source>
        <dbReference type="EMBL" id="MFC0475172.1"/>
    </source>
</evidence>
<dbReference type="Pfam" id="PF10026">
    <property type="entry name" value="DUF2268"/>
    <property type="match status" value="1"/>
</dbReference>
<name>A0ABV6KQA1_9BACI</name>
<sequence>MVVARTDKWLEKEFSNPVAICKRFLKEFNESESKPIYEYLTSFGMYRPNHASFRTYETLKKKKTWETINKIYEKYRKKWLGPQVNIYIFPINQSSASFFRERKTRKSGVSFPDRMFLFIGDYEDEKELEALFVHEYHHVCRMKKQNRKPIEFTLLDSIILEGLAELEVEKNCGTEYLADWCHYYSQEDIEMYMKKYIMSNLKLKKTDKQHDQLLFGVGAYPKLLGYACGYYLVRKYYKENYFSTKTSFTIQGKHFITLIEET</sequence>
<dbReference type="Proteomes" id="UP001589738">
    <property type="component" value="Unassembled WGS sequence"/>
</dbReference>
<dbReference type="InterPro" id="IPR018728">
    <property type="entry name" value="DUF2268"/>
</dbReference>
<accession>A0ABV6KQA1</accession>
<gene>
    <name evidence="2" type="ORF">ACFFHF_07855</name>
</gene>
<evidence type="ECO:0000259" key="1">
    <source>
        <dbReference type="Pfam" id="PF10026"/>
    </source>
</evidence>
<feature type="domain" description="DUF2268" evidence="1">
    <location>
        <begin position="65"/>
        <end position="256"/>
    </location>
</feature>